<organism evidence="2 3">
    <name type="scientific">Chishuiella changwenlii</name>
    <dbReference type="NCBI Taxonomy" id="1434701"/>
    <lineage>
        <taxon>Bacteria</taxon>
        <taxon>Pseudomonadati</taxon>
        <taxon>Bacteroidota</taxon>
        <taxon>Flavobacteriia</taxon>
        <taxon>Flavobacteriales</taxon>
        <taxon>Weeksellaceae</taxon>
        <taxon>Chishuiella</taxon>
    </lineage>
</organism>
<proteinExistence type="predicted"/>
<name>A0A1M6UQ57_9FLAO</name>
<dbReference type="OrthoDB" id="9943381at2"/>
<dbReference type="EMBL" id="FRBH01000003">
    <property type="protein sequence ID" value="SHK71347.1"/>
    <property type="molecule type" value="Genomic_DNA"/>
</dbReference>
<dbReference type="AlphaFoldDB" id="A0A1M6UQ57"/>
<reference evidence="4" key="4">
    <citation type="journal article" date="2019" name="Int. J. Syst. Evol. Microbiol.">
        <title>The Global Catalogue of Microorganisms (GCM) 10K type strain sequencing project: providing services to taxonomists for standard genome sequencing and annotation.</title>
        <authorList>
            <consortium name="The Broad Institute Genomics Platform"/>
            <consortium name="The Broad Institute Genome Sequencing Center for Infectious Disease"/>
            <person name="Wu L."/>
            <person name="Ma J."/>
        </authorList>
    </citation>
    <scope>NUCLEOTIDE SEQUENCE [LARGE SCALE GENOMIC DNA]</scope>
    <source>
        <strain evidence="4">CGMCC 1.12707</strain>
    </source>
</reference>
<evidence type="ECO:0000313" key="1">
    <source>
        <dbReference type="EMBL" id="GGF11776.1"/>
    </source>
</evidence>
<dbReference type="STRING" id="1434701.SAMN05443634_10313"/>
<reference evidence="2" key="2">
    <citation type="submission" date="2016-11" db="EMBL/GenBank/DDBJ databases">
        <authorList>
            <person name="Jaros S."/>
            <person name="Januszkiewicz K."/>
            <person name="Wedrychowicz H."/>
        </authorList>
    </citation>
    <scope>NUCLEOTIDE SEQUENCE [LARGE SCALE GENOMIC DNA]</scope>
    <source>
        <strain evidence="2">DSM 27989</strain>
    </source>
</reference>
<protein>
    <submittedName>
        <fullName evidence="2">Uncharacterized protein</fullName>
    </submittedName>
</protein>
<keyword evidence="4" id="KW-1185">Reference proteome</keyword>
<dbReference type="RefSeq" id="WP_072929858.1">
    <property type="nucleotide sequence ID" value="NZ_BMFL01000045.1"/>
</dbReference>
<reference evidence="1" key="5">
    <citation type="submission" date="2024-05" db="EMBL/GenBank/DDBJ databases">
        <authorList>
            <person name="Sun Q."/>
            <person name="Zhou Y."/>
        </authorList>
    </citation>
    <scope>NUCLEOTIDE SEQUENCE</scope>
    <source>
        <strain evidence="1">CGMCC 1.12707</strain>
    </source>
</reference>
<dbReference type="Proteomes" id="UP000650994">
    <property type="component" value="Unassembled WGS sequence"/>
</dbReference>
<sequence>MKLYIKLALFTIVIFLSNCNTSINIPKNKFVYKSKNRTLEVYFKDDNSCLITNTFHCPDIDENYKIIKMEFDYLRKGDTIFLNNKNPSYEEGLYLKIPEQESEKCDFLNKEKRERYGKFVPTYSTDFEKYGIVPNLNIDTLYIIKNKITFFKKNSTQSIGFIFK</sequence>
<reference evidence="3" key="3">
    <citation type="submission" date="2016-11" db="EMBL/GenBank/DDBJ databases">
        <authorList>
            <person name="Varghese N."/>
            <person name="Submissions S."/>
        </authorList>
    </citation>
    <scope>NUCLEOTIDE SEQUENCE [LARGE SCALE GENOMIC DNA]</scope>
    <source>
        <strain evidence="3">DSM 27989</strain>
    </source>
</reference>
<gene>
    <name evidence="1" type="ORF">GCM10010984_30930</name>
    <name evidence="2" type="ORF">SAMN05443634_10313</name>
</gene>
<evidence type="ECO:0000313" key="2">
    <source>
        <dbReference type="EMBL" id="SHK71347.1"/>
    </source>
</evidence>
<reference evidence="1" key="1">
    <citation type="journal article" date="2014" name="Int. J. Syst. Evol. Microbiol.">
        <title>Complete genome of a new Firmicutes species belonging to the dominant human colonic microbiota ('Ruminococcus bicirculans') reveals two chromosomes and a selective capacity to utilize plant glucans.</title>
        <authorList>
            <consortium name="NISC Comparative Sequencing Program"/>
            <person name="Wegmann U."/>
            <person name="Louis P."/>
            <person name="Goesmann A."/>
            <person name="Henrissat B."/>
            <person name="Duncan S.H."/>
            <person name="Flint H.J."/>
        </authorList>
    </citation>
    <scope>NUCLEOTIDE SEQUENCE</scope>
    <source>
        <strain evidence="1">CGMCC 1.12707</strain>
    </source>
</reference>
<dbReference type="EMBL" id="BMFL01000045">
    <property type="protein sequence ID" value="GGF11776.1"/>
    <property type="molecule type" value="Genomic_DNA"/>
</dbReference>
<dbReference type="Proteomes" id="UP000184120">
    <property type="component" value="Unassembled WGS sequence"/>
</dbReference>
<evidence type="ECO:0000313" key="4">
    <source>
        <dbReference type="Proteomes" id="UP000650994"/>
    </source>
</evidence>
<evidence type="ECO:0000313" key="3">
    <source>
        <dbReference type="Proteomes" id="UP000184120"/>
    </source>
</evidence>
<accession>A0A1M6UQ57</accession>